<accession>A0A6M5Z2F7</accession>
<dbReference type="AlphaFoldDB" id="A0A6M5Z2F7"/>
<dbReference type="EMBL" id="CP053452">
    <property type="protein sequence ID" value="QJX00256.1"/>
    <property type="molecule type" value="Genomic_DNA"/>
</dbReference>
<sequence length="58" mass="6407">MGLNKVVTMGTFLRTAGRRVRFSCRIPPTGLKAKGVYPAHSRRAMSADEQRGRNVSIC</sequence>
<protein>
    <submittedName>
        <fullName evidence="1">Uncharacterized protein</fullName>
    </submittedName>
</protein>
<name>A0A6M5Z2F7_9BACT</name>
<evidence type="ECO:0000313" key="1">
    <source>
        <dbReference type="EMBL" id="QJX00256.1"/>
    </source>
</evidence>
<gene>
    <name evidence="1" type="ORF">FTUN_7880</name>
</gene>
<organism evidence="1 2">
    <name type="scientific">Frigoriglobus tundricola</name>
    <dbReference type="NCBI Taxonomy" id="2774151"/>
    <lineage>
        <taxon>Bacteria</taxon>
        <taxon>Pseudomonadati</taxon>
        <taxon>Planctomycetota</taxon>
        <taxon>Planctomycetia</taxon>
        <taxon>Gemmatales</taxon>
        <taxon>Gemmataceae</taxon>
        <taxon>Frigoriglobus</taxon>
    </lineage>
</organism>
<dbReference type="Proteomes" id="UP000503447">
    <property type="component" value="Chromosome"/>
</dbReference>
<proteinExistence type="predicted"/>
<dbReference type="KEGG" id="ftj:FTUN_7880"/>
<reference evidence="2" key="1">
    <citation type="submission" date="2020-05" db="EMBL/GenBank/DDBJ databases">
        <title>Frigoriglobus tundricola gen. nov., sp. nov., a psychrotolerant cellulolytic planctomycete of the family Gemmataceae with two divergent copies of 16S rRNA gene.</title>
        <authorList>
            <person name="Kulichevskaya I.S."/>
            <person name="Ivanova A.A."/>
            <person name="Naumoff D.G."/>
            <person name="Beletsky A.V."/>
            <person name="Rijpstra W.I.C."/>
            <person name="Sinninghe Damste J.S."/>
            <person name="Mardanov A.V."/>
            <person name="Ravin N.V."/>
            <person name="Dedysh S.N."/>
        </authorList>
    </citation>
    <scope>NUCLEOTIDE SEQUENCE [LARGE SCALE GENOMIC DNA]</scope>
    <source>
        <strain evidence="2">PL17</strain>
    </source>
</reference>
<evidence type="ECO:0000313" key="2">
    <source>
        <dbReference type="Proteomes" id="UP000503447"/>
    </source>
</evidence>
<keyword evidence="2" id="KW-1185">Reference proteome</keyword>